<organism evidence="2 3">
    <name type="scientific">Stylosanthes scabra</name>
    <dbReference type="NCBI Taxonomy" id="79078"/>
    <lineage>
        <taxon>Eukaryota</taxon>
        <taxon>Viridiplantae</taxon>
        <taxon>Streptophyta</taxon>
        <taxon>Embryophyta</taxon>
        <taxon>Tracheophyta</taxon>
        <taxon>Spermatophyta</taxon>
        <taxon>Magnoliopsida</taxon>
        <taxon>eudicotyledons</taxon>
        <taxon>Gunneridae</taxon>
        <taxon>Pentapetalae</taxon>
        <taxon>rosids</taxon>
        <taxon>fabids</taxon>
        <taxon>Fabales</taxon>
        <taxon>Fabaceae</taxon>
        <taxon>Papilionoideae</taxon>
        <taxon>50 kb inversion clade</taxon>
        <taxon>dalbergioids sensu lato</taxon>
        <taxon>Dalbergieae</taxon>
        <taxon>Pterocarpus clade</taxon>
        <taxon>Stylosanthes</taxon>
    </lineage>
</organism>
<name>A0ABU6UN79_9FABA</name>
<comment type="caution">
    <text evidence="2">The sequence shown here is derived from an EMBL/GenBank/DDBJ whole genome shotgun (WGS) entry which is preliminary data.</text>
</comment>
<dbReference type="EMBL" id="JASCZI010121382">
    <property type="protein sequence ID" value="MED6161498.1"/>
    <property type="molecule type" value="Genomic_DNA"/>
</dbReference>
<evidence type="ECO:0000313" key="3">
    <source>
        <dbReference type="Proteomes" id="UP001341840"/>
    </source>
</evidence>
<proteinExistence type="predicted"/>
<evidence type="ECO:0000256" key="1">
    <source>
        <dbReference type="SAM" id="MobiDB-lite"/>
    </source>
</evidence>
<protein>
    <submittedName>
        <fullName evidence="2">Uncharacterized protein</fullName>
    </submittedName>
</protein>
<feature type="compositionally biased region" description="Basic residues" evidence="1">
    <location>
        <begin position="68"/>
        <end position="82"/>
    </location>
</feature>
<gene>
    <name evidence="2" type="ORF">PIB30_061279</name>
</gene>
<reference evidence="2 3" key="1">
    <citation type="journal article" date="2023" name="Plants (Basel)">
        <title>Bridging the Gap: Combining Genomics and Transcriptomics Approaches to Understand Stylosanthes scabra, an Orphan Legume from the Brazilian Caatinga.</title>
        <authorList>
            <person name="Ferreira-Neto J.R.C."/>
            <person name="da Silva M.D."/>
            <person name="Binneck E."/>
            <person name="de Melo N.F."/>
            <person name="da Silva R.H."/>
            <person name="de Melo A.L.T.M."/>
            <person name="Pandolfi V."/>
            <person name="Bustamante F.O."/>
            <person name="Brasileiro-Vidal A.C."/>
            <person name="Benko-Iseppon A.M."/>
        </authorList>
    </citation>
    <scope>NUCLEOTIDE SEQUENCE [LARGE SCALE GENOMIC DNA]</scope>
    <source>
        <tissue evidence="2">Leaves</tissue>
    </source>
</reference>
<dbReference type="Proteomes" id="UP001341840">
    <property type="component" value="Unassembled WGS sequence"/>
</dbReference>
<sequence length="116" mass="12907">MVSEIREETKIKQQAIKALLAAKYNKNVKKRDLEEGDLVLRRADIGGKNAAQGKLGANWESPLPSNRSTRKGRLQARYHRGRPGSGNLAHIQPQKQGFFGWKGFNEACKPSGHTGR</sequence>
<accession>A0ABU6UN79</accession>
<keyword evidence="3" id="KW-1185">Reference proteome</keyword>
<evidence type="ECO:0000313" key="2">
    <source>
        <dbReference type="EMBL" id="MED6161498.1"/>
    </source>
</evidence>
<feature type="region of interest" description="Disordered" evidence="1">
    <location>
        <begin position="52"/>
        <end position="92"/>
    </location>
</feature>